<evidence type="ECO:0000256" key="1">
    <source>
        <dbReference type="SAM" id="MobiDB-lite"/>
    </source>
</evidence>
<feature type="chain" id="PRO_5044885870" evidence="2">
    <location>
        <begin position="27"/>
        <end position="165"/>
    </location>
</feature>
<gene>
    <name evidence="3" type="ORF">ACHAWO_006886</name>
</gene>
<evidence type="ECO:0000313" key="4">
    <source>
        <dbReference type="Proteomes" id="UP001530400"/>
    </source>
</evidence>
<organism evidence="3 4">
    <name type="scientific">Cyclotella atomus</name>
    <dbReference type="NCBI Taxonomy" id="382360"/>
    <lineage>
        <taxon>Eukaryota</taxon>
        <taxon>Sar</taxon>
        <taxon>Stramenopiles</taxon>
        <taxon>Ochrophyta</taxon>
        <taxon>Bacillariophyta</taxon>
        <taxon>Coscinodiscophyceae</taxon>
        <taxon>Thalassiosirophycidae</taxon>
        <taxon>Stephanodiscales</taxon>
        <taxon>Stephanodiscaceae</taxon>
        <taxon>Cyclotella</taxon>
    </lineage>
</organism>
<proteinExistence type="predicted"/>
<feature type="signal peptide" evidence="2">
    <location>
        <begin position="1"/>
        <end position="26"/>
    </location>
</feature>
<sequence>MSYQRSYLPLLTCLAILLQDARPVVSFTAQTCTDQRRISLPSSRCSTIPLEAYSSPKSSPLEDEPWKKDDSYWDMLQEASKDPVAFEKFIEESTKRKKMGQSLKAAGASEAEMKQERKGKYVPIEEWDAKQKDDMSAEEKLQWDCQRGGNQLRQNDILMHHLKSF</sequence>
<accession>A0ABD3NF62</accession>
<name>A0ABD3NF62_9STRA</name>
<dbReference type="Proteomes" id="UP001530400">
    <property type="component" value="Unassembled WGS sequence"/>
</dbReference>
<keyword evidence="2" id="KW-0732">Signal</keyword>
<evidence type="ECO:0000313" key="3">
    <source>
        <dbReference type="EMBL" id="KAL3774587.1"/>
    </source>
</evidence>
<evidence type="ECO:0000256" key="2">
    <source>
        <dbReference type="SAM" id="SignalP"/>
    </source>
</evidence>
<protein>
    <submittedName>
        <fullName evidence="3">Uncharacterized protein</fullName>
    </submittedName>
</protein>
<comment type="caution">
    <text evidence="3">The sequence shown here is derived from an EMBL/GenBank/DDBJ whole genome shotgun (WGS) entry which is preliminary data.</text>
</comment>
<keyword evidence="4" id="KW-1185">Reference proteome</keyword>
<reference evidence="3 4" key="1">
    <citation type="submission" date="2024-10" db="EMBL/GenBank/DDBJ databases">
        <title>Updated reference genomes for cyclostephanoid diatoms.</title>
        <authorList>
            <person name="Roberts W.R."/>
            <person name="Alverson A.J."/>
        </authorList>
    </citation>
    <scope>NUCLEOTIDE SEQUENCE [LARGE SCALE GENOMIC DNA]</scope>
    <source>
        <strain evidence="3 4">AJA010-31</strain>
    </source>
</reference>
<dbReference type="EMBL" id="JALLPJ020001186">
    <property type="protein sequence ID" value="KAL3774587.1"/>
    <property type="molecule type" value="Genomic_DNA"/>
</dbReference>
<feature type="region of interest" description="Disordered" evidence="1">
    <location>
        <begin position="100"/>
        <end position="135"/>
    </location>
</feature>
<dbReference type="AlphaFoldDB" id="A0ABD3NF62"/>